<name>A0A6J4MFJ8_9ACTN</name>
<accession>A0A6J4MFJ8</accession>
<feature type="compositionally biased region" description="Polar residues" evidence="1">
    <location>
        <begin position="56"/>
        <end position="68"/>
    </location>
</feature>
<evidence type="ECO:0000313" key="3">
    <source>
        <dbReference type="EMBL" id="CAA9356985.1"/>
    </source>
</evidence>
<organism evidence="3">
    <name type="scientific">uncultured Nocardioidaceae bacterium</name>
    <dbReference type="NCBI Taxonomy" id="253824"/>
    <lineage>
        <taxon>Bacteria</taxon>
        <taxon>Bacillati</taxon>
        <taxon>Actinomycetota</taxon>
        <taxon>Actinomycetes</taxon>
        <taxon>Propionibacteriales</taxon>
        <taxon>Nocardioidaceae</taxon>
        <taxon>environmental samples</taxon>
    </lineage>
</organism>
<dbReference type="AlphaFoldDB" id="A0A6J4MFJ8"/>
<evidence type="ECO:0000256" key="1">
    <source>
        <dbReference type="SAM" id="MobiDB-lite"/>
    </source>
</evidence>
<feature type="domain" description="TRAM" evidence="2">
    <location>
        <begin position="1"/>
        <end position="45"/>
    </location>
</feature>
<proteinExistence type="predicted"/>
<dbReference type="EMBL" id="CADCUJ010000082">
    <property type="protein sequence ID" value="CAA9356985.1"/>
    <property type="molecule type" value="Genomic_DNA"/>
</dbReference>
<dbReference type="PROSITE" id="PS50926">
    <property type="entry name" value="TRAM"/>
    <property type="match status" value="1"/>
</dbReference>
<feature type="region of interest" description="Disordered" evidence="1">
    <location>
        <begin position="56"/>
        <end position="93"/>
    </location>
</feature>
<keyword evidence="3" id="KW-0808">Transferase</keyword>
<protein>
    <submittedName>
        <fullName evidence="3">tRNA-i(6)A37 methylthiotransferase</fullName>
        <ecNumber evidence="3">2.8.4.3</ecNumber>
    </submittedName>
</protein>
<sequence length="93" mass="9669">MTGRARDNRLVHFAPDPGIDIRPGDLVEVDVTRAAPHHLVADGAIASVRRTVSGDAWQQRTSAPTAPQVSLGLPSVGRPAPAPETPAACASSR</sequence>
<dbReference type="GO" id="GO:0035597">
    <property type="term" value="F:tRNA-2-methylthio-N(6)-dimethylallyladenosine(37) synthase activity"/>
    <property type="evidence" value="ECO:0007669"/>
    <property type="project" value="UniProtKB-EC"/>
</dbReference>
<evidence type="ECO:0000259" key="2">
    <source>
        <dbReference type="PROSITE" id="PS50926"/>
    </source>
</evidence>
<reference evidence="3" key="1">
    <citation type="submission" date="2020-02" db="EMBL/GenBank/DDBJ databases">
        <authorList>
            <person name="Meier V. D."/>
        </authorList>
    </citation>
    <scope>NUCLEOTIDE SEQUENCE</scope>
    <source>
        <strain evidence="3">AVDCRST_MAG72</strain>
    </source>
</reference>
<gene>
    <name evidence="3" type="ORF">AVDCRST_MAG72-1874</name>
</gene>
<dbReference type="InterPro" id="IPR002792">
    <property type="entry name" value="TRAM_dom"/>
</dbReference>
<dbReference type="EC" id="2.8.4.3" evidence="3"/>